<feature type="domain" description="CCHC-type" evidence="22">
    <location>
        <begin position="813"/>
        <end position="827"/>
    </location>
</feature>
<dbReference type="CDD" id="cd09273">
    <property type="entry name" value="RNase_HI_RT_Bel"/>
    <property type="match status" value="1"/>
</dbReference>
<dbReference type="GO" id="GO:0006508">
    <property type="term" value="P:proteolysis"/>
    <property type="evidence" value="ECO:0007669"/>
    <property type="project" value="UniProtKB-KW"/>
</dbReference>
<evidence type="ECO:0000256" key="15">
    <source>
        <dbReference type="ARBA" id="ARBA00022918"/>
    </source>
</evidence>
<dbReference type="InterPro" id="IPR043502">
    <property type="entry name" value="DNA/RNA_pol_sf"/>
</dbReference>
<keyword evidence="12" id="KW-0460">Magnesium</keyword>
<keyword evidence="16" id="KW-0238">DNA-binding</keyword>
<feature type="compositionally biased region" description="Basic and acidic residues" evidence="21">
    <location>
        <begin position="2344"/>
        <end position="2363"/>
    </location>
</feature>
<evidence type="ECO:0000256" key="7">
    <source>
        <dbReference type="ARBA" id="ARBA00022695"/>
    </source>
</evidence>
<dbReference type="InterPro" id="IPR050951">
    <property type="entry name" value="Retrovirus_Pol_polyprotein"/>
</dbReference>
<evidence type="ECO:0000259" key="23">
    <source>
        <dbReference type="PROSITE" id="PS50175"/>
    </source>
</evidence>
<dbReference type="InterPro" id="IPR018061">
    <property type="entry name" value="Retropepsins"/>
</dbReference>
<evidence type="ECO:0000256" key="18">
    <source>
        <dbReference type="ARBA" id="ARBA00023268"/>
    </source>
</evidence>
<feature type="compositionally biased region" description="Basic and acidic residues" evidence="21">
    <location>
        <begin position="84"/>
        <end position="98"/>
    </location>
</feature>
<keyword evidence="5" id="KW-0645">Protease</keyword>
<dbReference type="GO" id="GO:0003964">
    <property type="term" value="F:RNA-directed DNA polymerase activity"/>
    <property type="evidence" value="ECO:0007669"/>
    <property type="project" value="UniProtKB-KW"/>
</dbReference>
<keyword evidence="20" id="KW-0862">Zinc</keyword>
<evidence type="ECO:0000256" key="14">
    <source>
        <dbReference type="ARBA" id="ARBA00022908"/>
    </source>
</evidence>
<dbReference type="GO" id="GO:0004523">
    <property type="term" value="F:RNA-DNA hybrid ribonuclease activity"/>
    <property type="evidence" value="ECO:0007669"/>
    <property type="project" value="UniProtKB-EC"/>
</dbReference>
<feature type="compositionally biased region" description="Polar residues" evidence="21">
    <location>
        <begin position="136"/>
        <end position="153"/>
    </location>
</feature>
<dbReference type="Pfam" id="PF00077">
    <property type="entry name" value="RVP"/>
    <property type="match status" value="1"/>
</dbReference>
<evidence type="ECO:0000256" key="6">
    <source>
        <dbReference type="ARBA" id="ARBA00022679"/>
    </source>
</evidence>
<dbReference type="Gene3D" id="2.30.30.850">
    <property type="match status" value="1"/>
</dbReference>
<dbReference type="InterPro" id="IPR036397">
    <property type="entry name" value="RNaseH_sf"/>
</dbReference>
<evidence type="ECO:0000256" key="3">
    <source>
        <dbReference type="ARBA" id="ARBA00012180"/>
    </source>
</evidence>
<feature type="domain" description="Reverse transcriptase" evidence="24">
    <location>
        <begin position="1174"/>
        <end position="1357"/>
    </location>
</feature>
<keyword evidence="11" id="KW-0378">Hydrolase</keyword>
<accession>A0AAV7SZZ4</accession>
<keyword evidence="18" id="KW-0511">Multifunctional enzyme</keyword>
<evidence type="ECO:0000313" key="27">
    <source>
        <dbReference type="EMBL" id="KAJ1169738.1"/>
    </source>
</evidence>
<dbReference type="PANTHER" id="PTHR37984">
    <property type="entry name" value="PROTEIN CBG26694"/>
    <property type="match status" value="1"/>
</dbReference>
<dbReference type="PANTHER" id="PTHR37984:SF5">
    <property type="entry name" value="PROTEIN NYNRIN-LIKE"/>
    <property type="match status" value="1"/>
</dbReference>
<feature type="compositionally biased region" description="Acidic residues" evidence="21">
    <location>
        <begin position="2189"/>
        <end position="2207"/>
    </location>
</feature>
<dbReference type="InterPro" id="IPR040643">
    <property type="entry name" value="MLVIN_C"/>
</dbReference>
<evidence type="ECO:0000256" key="11">
    <source>
        <dbReference type="ARBA" id="ARBA00022801"/>
    </source>
</evidence>
<evidence type="ECO:0000256" key="8">
    <source>
        <dbReference type="ARBA" id="ARBA00022722"/>
    </source>
</evidence>
<name>A0AAV7SZZ4_PLEWA</name>
<dbReference type="GO" id="GO:0015074">
    <property type="term" value="P:DNA integration"/>
    <property type="evidence" value="ECO:0007669"/>
    <property type="project" value="UniProtKB-KW"/>
</dbReference>
<evidence type="ECO:0000256" key="17">
    <source>
        <dbReference type="ARBA" id="ARBA00023172"/>
    </source>
</evidence>
<keyword evidence="17" id="KW-0233">DNA recombination</keyword>
<dbReference type="InterPro" id="IPR001584">
    <property type="entry name" value="Integrase_cat-core"/>
</dbReference>
<dbReference type="InterPro" id="IPR041577">
    <property type="entry name" value="RT_RNaseH_2"/>
</dbReference>
<feature type="region of interest" description="Disordered" evidence="21">
    <location>
        <begin position="70"/>
        <end position="159"/>
    </location>
</feature>
<keyword evidence="10" id="KW-0255">Endonuclease</keyword>
<evidence type="ECO:0000259" key="26">
    <source>
        <dbReference type="PROSITE" id="PS50994"/>
    </source>
</evidence>
<dbReference type="Gene3D" id="3.30.70.270">
    <property type="match status" value="2"/>
</dbReference>
<reference evidence="27" key="1">
    <citation type="journal article" date="2022" name="bioRxiv">
        <title>Sequencing and chromosome-scale assembly of the giantPleurodeles waltlgenome.</title>
        <authorList>
            <person name="Brown T."/>
            <person name="Elewa A."/>
            <person name="Iarovenko S."/>
            <person name="Subramanian E."/>
            <person name="Araus A.J."/>
            <person name="Petzold A."/>
            <person name="Susuki M."/>
            <person name="Suzuki K.-i.T."/>
            <person name="Hayashi T."/>
            <person name="Toyoda A."/>
            <person name="Oliveira C."/>
            <person name="Osipova E."/>
            <person name="Leigh N.D."/>
            <person name="Simon A."/>
            <person name="Yun M.H."/>
        </authorList>
    </citation>
    <scope>NUCLEOTIDE SEQUENCE</scope>
    <source>
        <strain evidence="27">20211129_DDA</strain>
        <tissue evidence="27">Liver</tissue>
    </source>
</reference>
<feature type="compositionally biased region" description="Basic and acidic residues" evidence="21">
    <location>
        <begin position="2253"/>
        <end position="2284"/>
    </location>
</feature>
<evidence type="ECO:0000256" key="16">
    <source>
        <dbReference type="ARBA" id="ARBA00023125"/>
    </source>
</evidence>
<dbReference type="InterPro" id="IPR043128">
    <property type="entry name" value="Rev_trsase/Diguanyl_cyclase"/>
</dbReference>
<dbReference type="Gene3D" id="3.10.20.370">
    <property type="match status" value="1"/>
</dbReference>
<evidence type="ECO:0000256" key="5">
    <source>
        <dbReference type="ARBA" id="ARBA00022670"/>
    </source>
</evidence>
<dbReference type="GO" id="GO:0008270">
    <property type="term" value="F:zinc ion binding"/>
    <property type="evidence" value="ECO:0007669"/>
    <property type="project" value="UniProtKB-KW"/>
</dbReference>
<keyword evidence="14" id="KW-0229">DNA integration</keyword>
<protein>
    <recommendedName>
        <fullName evidence="4">Gag-Pol polyprotein</fullName>
        <ecNumber evidence="3">3.1.26.4</ecNumber>
    </recommendedName>
    <alternativeName>
        <fullName evidence="19">Gypsy retrotransposon integrase-like protein 1</fullName>
    </alternativeName>
</protein>
<evidence type="ECO:0000256" key="1">
    <source>
        <dbReference type="ARBA" id="ARBA00002884"/>
    </source>
</evidence>
<dbReference type="Pfam" id="PF00078">
    <property type="entry name" value="RVT_1"/>
    <property type="match status" value="1"/>
</dbReference>
<feature type="region of interest" description="Disordered" evidence="21">
    <location>
        <begin position="2167"/>
        <end position="2372"/>
    </location>
</feature>
<dbReference type="Pfam" id="PF18697">
    <property type="entry name" value="MLVIN_C"/>
    <property type="match status" value="1"/>
</dbReference>
<gene>
    <name evidence="27" type="ORF">NDU88_001629</name>
</gene>
<feature type="compositionally biased region" description="Basic and acidic residues" evidence="21">
    <location>
        <begin position="2221"/>
        <end position="2232"/>
    </location>
</feature>
<evidence type="ECO:0000256" key="19">
    <source>
        <dbReference type="ARBA" id="ARBA00039658"/>
    </source>
</evidence>
<dbReference type="Gene3D" id="3.30.420.10">
    <property type="entry name" value="Ribonuclease H-like superfamily/Ribonuclease H"/>
    <property type="match status" value="2"/>
</dbReference>
<organism evidence="27 28">
    <name type="scientific">Pleurodeles waltl</name>
    <name type="common">Iberian ribbed newt</name>
    <dbReference type="NCBI Taxonomy" id="8319"/>
    <lineage>
        <taxon>Eukaryota</taxon>
        <taxon>Metazoa</taxon>
        <taxon>Chordata</taxon>
        <taxon>Craniata</taxon>
        <taxon>Vertebrata</taxon>
        <taxon>Euteleostomi</taxon>
        <taxon>Amphibia</taxon>
        <taxon>Batrachia</taxon>
        <taxon>Caudata</taxon>
        <taxon>Salamandroidea</taxon>
        <taxon>Salamandridae</taxon>
        <taxon>Pleurodelinae</taxon>
        <taxon>Pleurodeles</taxon>
    </lineage>
</organism>
<dbReference type="InterPro" id="IPR036875">
    <property type="entry name" value="Znf_CCHC_sf"/>
</dbReference>
<feature type="domain" description="RNase H type-1" evidence="25">
    <location>
        <begin position="1607"/>
        <end position="1754"/>
    </location>
</feature>
<keyword evidence="6" id="KW-0808">Transferase</keyword>
<dbReference type="GO" id="GO:0006310">
    <property type="term" value="P:DNA recombination"/>
    <property type="evidence" value="ECO:0007669"/>
    <property type="project" value="UniProtKB-KW"/>
</dbReference>
<dbReference type="InterPro" id="IPR002156">
    <property type="entry name" value="RNaseH_domain"/>
</dbReference>
<comment type="caution">
    <text evidence="27">The sequence shown here is derived from an EMBL/GenBank/DDBJ whole genome shotgun (WGS) entry which is preliminary data.</text>
</comment>
<keyword evidence="9" id="KW-0064">Aspartyl protease</keyword>
<dbReference type="Pfam" id="PF17921">
    <property type="entry name" value="Integrase_H2C2"/>
    <property type="match status" value="1"/>
</dbReference>
<dbReference type="InterPro" id="IPR041588">
    <property type="entry name" value="Integrase_H2C2"/>
</dbReference>
<dbReference type="InterPro" id="IPR021109">
    <property type="entry name" value="Peptidase_aspartic_dom_sf"/>
</dbReference>
<dbReference type="GO" id="GO:0004190">
    <property type="term" value="F:aspartic-type endopeptidase activity"/>
    <property type="evidence" value="ECO:0007669"/>
    <property type="project" value="UniProtKB-KW"/>
</dbReference>
<evidence type="ECO:0000256" key="21">
    <source>
        <dbReference type="SAM" id="MobiDB-lite"/>
    </source>
</evidence>
<dbReference type="SUPFAM" id="SSF50630">
    <property type="entry name" value="Acid proteases"/>
    <property type="match status" value="1"/>
</dbReference>
<evidence type="ECO:0000259" key="24">
    <source>
        <dbReference type="PROSITE" id="PS50878"/>
    </source>
</evidence>
<dbReference type="PROSITE" id="PS50994">
    <property type="entry name" value="INTEGRASE"/>
    <property type="match status" value="1"/>
</dbReference>
<keyword evidence="15" id="KW-0695">RNA-directed DNA polymerase</keyword>
<keyword evidence="20" id="KW-0863">Zinc-finger</keyword>
<dbReference type="PROSITE" id="PS50175">
    <property type="entry name" value="ASP_PROT_RETROV"/>
    <property type="match status" value="1"/>
</dbReference>
<keyword evidence="8" id="KW-0540">Nuclease</keyword>
<dbReference type="PROSITE" id="PS50878">
    <property type="entry name" value="RT_POL"/>
    <property type="match status" value="1"/>
</dbReference>
<dbReference type="SUPFAM" id="SSF56672">
    <property type="entry name" value="DNA/RNA polymerases"/>
    <property type="match status" value="1"/>
</dbReference>
<feature type="compositionally biased region" description="Basic and acidic residues" evidence="21">
    <location>
        <begin position="2316"/>
        <end position="2336"/>
    </location>
</feature>
<dbReference type="InterPro" id="IPR001878">
    <property type="entry name" value="Znf_CCHC"/>
</dbReference>
<evidence type="ECO:0000256" key="12">
    <source>
        <dbReference type="ARBA" id="ARBA00022842"/>
    </source>
</evidence>
<dbReference type="SUPFAM" id="SSF53098">
    <property type="entry name" value="Ribonuclease H-like"/>
    <property type="match status" value="2"/>
</dbReference>
<dbReference type="Pfam" id="PF17919">
    <property type="entry name" value="RT_RNaseH_2"/>
    <property type="match status" value="1"/>
</dbReference>
<dbReference type="Gene3D" id="2.40.70.10">
    <property type="entry name" value="Acid Proteases"/>
    <property type="match status" value="1"/>
</dbReference>
<dbReference type="FunFam" id="3.30.70.270:FF:000020">
    <property type="entry name" value="Transposon Tf2-6 polyprotein-like Protein"/>
    <property type="match status" value="1"/>
</dbReference>
<evidence type="ECO:0000256" key="20">
    <source>
        <dbReference type="PROSITE-ProRule" id="PRU00047"/>
    </source>
</evidence>
<dbReference type="Gene3D" id="3.10.10.10">
    <property type="entry name" value="HIV Type 1 Reverse Transcriptase, subunit A, domain 1"/>
    <property type="match status" value="1"/>
</dbReference>
<dbReference type="SUPFAM" id="SSF57756">
    <property type="entry name" value="Retrovirus zinc finger-like domains"/>
    <property type="match status" value="1"/>
</dbReference>
<dbReference type="GO" id="GO:0003723">
    <property type="term" value="F:RNA binding"/>
    <property type="evidence" value="ECO:0007669"/>
    <property type="project" value="UniProtKB-KW"/>
</dbReference>
<dbReference type="Pfam" id="PF00098">
    <property type="entry name" value="zf-CCHC"/>
    <property type="match status" value="1"/>
</dbReference>
<keyword evidence="20" id="KW-0479">Metal-binding</keyword>
<comment type="similarity">
    <text evidence="2">Belongs to the beta type-B retroviral polymerase family. HERV class-II K(HML-2) pol subfamily.</text>
</comment>
<dbReference type="Gene3D" id="1.10.340.70">
    <property type="match status" value="1"/>
</dbReference>
<dbReference type="PROSITE" id="PS00141">
    <property type="entry name" value="ASP_PROTEASE"/>
    <property type="match status" value="1"/>
</dbReference>
<comment type="function">
    <text evidence="1">Catalyzes viral DNA integration into the host chromosome, by performing a series of DNA cutting and joining reactions. This enzyme activity takes place after virion entry into a cell and reverse transcription of the RNA genome in dsDNA. The first step in the integration process is 3' processing. This step requires a complex comprising the viral genome, matrix protein and integrase. This complex is called the pre-integration complex (PIC). The integrase protein removes 2 nucleotides from each 3' end of the viral DNA, leaving recessed CA OH's at the 3' ends. In the second step that requires cell division, the PIC enters cell nucleus. In the third step, termed strand transfer, the integrase protein joins the previously processed 3' ends to the 5' ends of strands of target cellular DNA at the site of integration. The last step is viral DNA integration into host chromosome.</text>
</comment>
<dbReference type="PROSITE" id="PS50158">
    <property type="entry name" value="ZF_CCHC"/>
    <property type="match status" value="1"/>
</dbReference>
<dbReference type="InterPro" id="IPR001995">
    <property type="entry name" value="Peptidase_A2_cat"/>
</dbReference>
<evidence type="ECO:0000259" key="22">
    <source>
        <dbReference type="PROSITE" id="PS50158"/>
    </source>
</evidence>
<dbReference type="InterPro" id="IPR000477">
    <property type="entry name" value="RT_dom"/>
</dbReference>
<keyword evidence="7" id="KW-0548">Nucleotidyltransferase</keyword>
<keyword evidence="13" id="KW-0694">RNA-binding</keyword>
<dbReference type="InterPro" id="IPR012337">
    <property type="entry name" value="RNaseH-like_sf"/>
</dbReference>
<evidence type="ECO:0000256" key="9">
    <source>
        <dbReference type="ARBA" id="ARBA00022750"/>
    </source>
</evidence>
<dbReference type="EC" id="3.1.26.4" evidence="3"/>
<evidence type="ECO:0000256" key="10">
    <source>
        <dbReference type="ARBA" id="ARBA00022759"/>
    </source>
</evidence>
<evidence type="ECO:0000256" key="13">
    <source>
        <dbReference type="ARBA" id="ARBA00022884"/>
    </source>
</evidence>
<feature type="compositionally biased region" description="Basic and acidic residues" evidence="21">
    <location>
        <begin position="2173"/>
        <end position="2188"/>
    </location>
</feature>
<proteinExistence type="inferred from homology"/>
<evidence type="ECO:0000256" key="2">
    <source>
        <dbReference type="ARBA" id="ARBA00010879"/>
    </source>
</evidence>
<dbReference type="PROSITE" id="PS50879">
    <property type="entry name" value="RNASE_H_1"/>
    <property type="match status" value="1"/>
</dbReference>
<feature type="domain" description="Integrase catalytic" evidence="26">
    <location>
        <begin position="1893"/>
        <end position="2050"/>
    </location>
</feature>
<evidence type="ECO:0000256" key="4">
    <source>
        <dbReference type="ARBA" id="ARBA00018735"/>
    </source>
</evidence>
<dbReference type="Pfam" id="PF00665">
    <property type="entry name" value="rve"/>
    <property type="match status" value="1"/>
</dbReference>
<dbReference type="InterPro" id="IPR001969">
    <property type="entry name" value="Aspartic_peptidase_AS"/>
</dbReference>
<dbReference type="GO" id="GO:0003677">
    <property type="term" value="F:DNA binding"/>
    <property type="evidence" value="ECO:0007669"/>
    <property type="project" value="UniProtKB-KW"/>
</dbReference>
<sequence length="2417" mass="271384">MKVPPRPAQFEALAIWELIARNQQQKKFETRIRKVEKTLADARWDSTQKVWRSDVLQGIKLFPAIAEEAETEGRKATCKTNRSQSREGESNRNSKRGDESDDEEFIIQLLNDRPPPYVESEKGSSISTAPPEPIQGNVTPNLRRSQRPNSSDMPFSPRIPRVQRMYPDVPALKPADNYQPQVQRHCCDEHNMGMTSDSMAQGGQNYQRPTLIQAESTQFSMPQKQTQEVRVIESQLGMPAMMNHNVGINMPQNSGNRQNPDAISLPITVGPPVPLYIQANSSTSDQGSMIQNGTGRRCIETTPETTPIAALPNGSGSLSEFSPIPICAPSTVVRSHPPLLVPLTSQTETLQKPSVAVDVTATLMGLNAQQLTQWFNSLNSPQSVSSGKGEEYLNKIRLGMEADELVEGTMGLNRLESYTEEELRYMCPRITREVSSIHKKLQEIADRHEIDIGKTKHLSRSYRLDFDTKDFEHMRSAGMKTHLKEILQSAQVWRCLDKWENRWVKKKDKKKENTSERSEKKQQNDDLITILPMRETAGGKLVHVPWHRCDIQSFTDDFPKLREKPIEWYQQTDRFVKLAKCLWEDLNTLFEIVVPADLWEDCKRAVGWPTSEPERDRDTGAPSPTVMSLYHKVIEHLKTKVASKNVDWQRIDRTAQEIKESIHAYYERLLKAFKNYSGTETIEPKDMLHFVFRFVEGLRPEISQMIKSHLICWQSKSIDEVLNYAKYCSDEIETKQKRLKEKVMVMQLRAAQTGLQGLQGFQQQMPQQQQQGNAMFQPQMRGRGRGGFVNNGPDLNTVMIPNGIQAMKKVMPCHTCGIVGHWKRECPMMVQEGVGQQNNDVNAFQTMRGPKLRGPNPNFQNNMNQMQGLQPMQLQQVQMPRVQMTQLQPMQQQFPMVPNQQMQIPLAPMNQQQAMLPQQVTGQGMSQNDTVHQFPLHSENGINDVWESGSSDEEGNCVLAASLEVDQKGPYVEGRVMGHRVSFLVDTGATRSTVRSIEVPNLPLSGRTVQVVGVANRYLTNPITDPVQVRIGNYQGSHNFVVCDSSPISLLGRDLLCKLGCSIMCSNNGIRIQTSSDGEELDSVEGDEMETVDEEYPLITLFPMITEADIPAELQETVGKEVWDMTGKEVGLVKGVEPVKVTVKPNVTFPQTPQYHMAQDTLMKVAQLIDEFVKQGVLKEVLSSPCNSPIMGLIKPSGKVRIVQDLRKINDIIIKCCPVVPNPAVIMFQVPCDAEWFSVIDLSQAFFSVPLHEDSQFLFCFNFLDRVYSWCRIPQGFSESPSIFNQILKKDLEALELPFGSTLVQYIDDLLIASRTESDCTADTIALLNHLGRNGHKVSPSKLQFCRKKVKYLGHQIEKGSRRIMKERITSVLQMSPPKTRREVRKFLGMVSYCRQWIPNFSTLAKPLLKLTQKDALDEIELKGEEMDAFIELKECMCRAPALGMPDYTKPFTLFCHERDACSLSVLTQAHGGVNRPVAYFSATFDPVAAALPGCLRAVAAVGISLTQSEEIVMGHPLTVMVPHSVEILLTRSRTQHMTGARLTRYETIILGSPNVQLKRCTTLNPATLFPSENAEIENAEDIEHDCLQVTKFCTKPRPDIKDTRLEENDQIIFVDGSCLRDALGVLKAGYAVCTVTGVLEASWLQGVYSAQVAELVALTRACQLSALMKVTIYTDSQYGFGIVHDFGQLWSQRGFMTSSGSPVKNGERIRELLHAIQLPGEVAVVKCSAHSKGQDYVSLGNGYANQVARFCALNCILLRDEWNLISEPEVEQSEIFALKVIDTMDELKSLQNDVSEDEKLSWTKSQCVKRLDELWVSSEGKFVLPNSLLTQIARFYHGQAHLGRDAMIRLFKTDWFNPKFRQVAEAVCHRCVICQQMNAGKGTVVNLSHIGRAGGPFSRMQMDFIEMPVHGGLKYVLVIVCIFSHWIEAYPTRRNDSLTVAKLLLRELIPRFGFPISLESDRGSHFNNEVIKLLCAALNIEQKLHCSYRPEASGLVEQMNGTLKSRMAKICASTNLKWPDALPLVLMSMRNTPDRKTGLSPHEILMGRAMRLPVVPANALLNITDDMVLDYCKGLADVVRSFSHQVEATTLPPIQGPGHTLKAGDWVVIKKHVRKSCLEPRWKGPFQVILTTTTAVKCAGVPNWIHASHTKRVLCPTDEEVEALKLPVPDNKVPRAETERKRTKSEQAEIEEGEIFSEDEVTDSLGEDQGGASESDEAAEGNKEPEAAESDKEPEESNGDKGLETGEEAGEPDQRRAFPEADDTEKEKENLIDSPEGGDKAEQNETAQNPSEEIAGPSSGPSAKRRPSISPVKLRTREALNDSEGPRVKEKRKEVSVVVPTPSEEKDLAKEESTSEKESKRDAKLKRKRIPSRRYSGPEWAYVANNDWSDEFVSLSLENEETELHFGNKSSMDSVD</sequence>
<dbReference type="EMBL" id="JANPWB010000007">
    <property type="protein sequence ID" value="KAJ1169738.1"/>
    <property type="molecule type" value="Genomic_DNA"/>
</dbReference>
<evidence type="ECO:0000259" key="25">
    <source>
        <dbReference type="PROSITE" id="PS50879"/>
    </source>
</evidence>
<dbReference type="SMART" id="SM00343">
    <property type="entry name" value="ZnF_C2HC"/>
    <property type="match status" value="1"/>
</dbReference>
<evidence type="ECO:0000313" key="28">
    <source>
        <dbReference type="Proteomes" id="UP001066276"/>
    </source>
</evidence>
<dbReference type="Pfam" id="PF00075">
    <property type="entry name" value="RNase_H"/>
    <property type="match status" value="1"/>
</dbReference>
<keyword evidence="28" id="KW-1185">Reference proteome</keyword>
<feature type="domain" description="Peptidase A2" evidence="23">
    <location>
        <begin position="981"/>
        <end position="1055"/>
    </location>
</feature>
<dbReference type="Proteomes" id="UP001066276">
    <property type="component" value="Chromosome 4_1"/>
</dbReference>